<comment type="catalytic activity">
    <reaction evidence="5">
        <text>L-glutamine + H2O = L-glutamate + NH4(+)</text>
        <dbReference type="Rhea" id="RHEA:15889"/>
        <dbReference type="ChEBI" id="CHEBI:15377"/>
        <dbReference type="ChEBI" id="CHEBI:28938"/>
        <dbReference type="ChEBI" id="CHEBI:29985"/>
        <dbReference type="ChEBI" id="CHEBI:58359"/>
        <dbReference type="EC" id="3.5.1.2"/>
    </reaction>
</comment>
<dbReference type="EC" id="3.5.1.2" evidence="3"/>
<dbReference type="GO" id="GO:0006537">
    <property type="term" value="P:glutamate biosynthetic process"/>
    <property type="evidence" value="ECO:0007669"/>
    <property type="project" value="TreeGrafter"/>
</dbReference>
<evidence type="ECO:0000256" key="4">
    <source>
        <dbReference type="ARBA" id="ARBA00022801"/>
    </source>
</evidence>
<dbReference type="InterPro" id="IPR015868">
    <property type="entry name" value="Glutaminase"/>
</dbReference>
<name>A0A3Q3XAQ5_MOLML</name>
<dbReference type="SUPFAM" id="SSF56601">
    <property type="entry name" value="beta-lactamase/transpeptidase-like"/>
    <property type="match status" value="1"/>
</dbReference>
<dbReference type="STRING" id="94237.ENSMMOP00000025415"/>
<dbReference type="GO" id="GO:0004359">
    <property type="term" value="F:glutaminase activity"/>
    <property type="evidence" value="ECO:0007669"/>
    <property type="project" value="UniProtKB-EC"/>
</dbReference>
<dbReference type="OMA" id="EMSPHAI"/>
<dbReference type="InterPro" id="IPR012338">
    <property type="entry name" value="Beta-lactam/transpept-like"/>
</dbReference>
<dbReference type="Pfam" id="PF04960">
    <property type="entry name" value="Glutaminase"/>
    <property type="match status" value="1"/>
</dbReference>
<keyword evidence="4" id="KW-0378">Hydrolase</keyword>
<reference evidence="6" key="1">
    <citation type="submission" date="2025-08" db="UniProtKB">
        <authorList>
            <consortium name="Ensembl"/>
        </authorList>
    </citation>
    <scope>IDENTIFICATION</scope>
</reference>
<evidence type="ECO:0000256" key="2">
    <source>
        <dbReference type="ARBA" id="ARBA00011881"/>
    </source>
</evidence>
<keyword evidence="7" id="KW-1185">Reference proteome</keyword>
<sequence>MAATLANGGVCPITGECVLSPEVVRNTLSVMASCGMYNSSGWFAFEVGLPAKSGVSGGILLVVPNVMGIMCWSPPVDNSGNSVRGMKFCTVRGKNNHHSTAFQFDPQLDFIIPPSIS</sequence>
<evidence type="ECO:0000313" key="7">
    <source>
        <dbReference type="Proteomes" id="UP000261620"/>
    </source>
</evidence>
<dbReference type="AlphaFoldDB" id="A0A3Q3XAQ5"/>
<reference evidence="6" key="2">
    <citation type="submission" date="2025-09" db="UniProtKB">
        <authorList>
            <consortium name="Ensembl"/>
        </authorList>
    </citation>
    <scope>IDENTIFICATION</scope>
</reference>
<dbReference type="Proteomes" id="UP000261620">
    <property type="component" value="Unplaced"/>
</dbReference>
<dbReference type="PANTHER" id="PTHR12544:SF29">
    <property type="entry name" value="GLUTAMINASE"/>
    <property type="match status" value="1"/>
</dbReference>
<dbReference type="GO" id="GO:0006543">
    <property type="term" value="P:L-glutamine catabolic process"/>
    <property type="evidence" value="ECO:0007669"/>
    <property type="project" value="TreeGrafter"/>
</dbReference>
<dbReference type="Gene3D" id="3.40.710.10">
    <property type="entry name" value="DD-peptidase/beta-lactamase superfamily"/>
    <property type="match status" value="1"/>
</dbReference>
<evidence type="ECO:0000256" key="1">
    <source>
        <dbReference type="ARBA" id="ARBA00011076"/>
    </source>
</evidence>
<evidence type="ECO:0000313" key="6">
    <source>
        <dbReference type="Ensembl" id="ENSMMOP00000025415.1"/>
    </source>
</evidence>
<accession>A0A3Q3XAQ5</accession>
<evidence type="ECO:0000256" key="5">
    <source>
        <dbReference type="ARBA" id="ARBA00049534"/>
    </source>
</evidence>
<dbReference type="PANTHER" id="PTHR12544">
    <property type="entry name" value="GLUTAMINASE"/>
    <property type="match status" value="1"/>
</dbReference>
<evidence type="ECO:0000256" key="3">
    <source>
        <dbReference type="ARBA" id="ARBA00012918"/>
    </source>
</evidence>
<comment type="similarity">
    <text evidence="1">Belongs to the glutaminase family.</text>
</comment>
<organism evidence="6 7">
    <name type="scientific">Mola mola</name>
    <name type="common">Ocean sunfish</name>
    <name type="synonym">Tetraodon mola</name>
    <dbReference type="NCBI Taxonomy" id="94237"/>
    <lineage>
        <taxon>Eukaryota</taxon>
        <taxon>Metazoa</taxon>
        <taxon>Chordata</taxon>
        <taxon>Craniata</taxon>
        <taxon>Vertebrata</taxon>
        <taxon>Euteleostomi</taxon>
        <taxon>Actinopterygii</taxon>
        <taxon>Neopterygii</taxon>
        <taxon>Teleostei</taxon>
        <taxon>Neoteleostei</taxon>
        <taxon>Acanthomorphata</taxon>
        <taxon>Eupercaria</taxon>
        <taxon>Tetraodontiformes</taxon>
        <taxon>Molidae</taxon>
        <taxon>Mola</taxon>
    </lineage>
</organism>
<protein>
    <recommendedName>
        <fullName evidence="3">glutaminase</fullName>
        <ecNumber evidence="3">3.5.1.2</ecNumber>
    </recommendedName>
</protein>
<dbReference type="Ensembl" id="ENSMMOT00000025842.1">
    <property type="protein sequence ID" value="ENSMMOP00000025415.1"/>
    <property type="gene ID" value="ENSMMOG00000019294.1"/>
</dbReference>
<comment type="subunit">
    <text evidence="2">Homotetramer.</text>
</comment>
<proteinExistence type="inferred from homology"/>